<dbReference type="EMBL" id="FNBW01000001">
    <property type="protein sequence ID" value="SDF08881.1"/>
    <property type="molecule type" value="Genomic_DNA"/>
</dbReference>
<keyword evidence="1" id="KW-0732">Signal</keyword>
<gene>
    <name evidence="2" type="ORF">SAMN05660686_00198</name>
</gene>
<dbReference type="Proteomes" id="UP000198615">
    <property type="component" value="Unassembled WGS sequence"/>
</dbReference>
<feature type="chain" id="PRO_5034722430" evidence="1">
    <location>
        <begin position="27"/>
        <end position="259"/>
    </location>
</feature>
<name>A0A8G2ETZ2_9PROT</name>
<evidence type="ECO:0000313" key="3">
    <source>
        <dbReference type="Proteomes" id="UP000198615"/>
    </source>
</evidence>
<sequence length="259" mass="27947">MARLTFALCPVLCLILAAICAGPAAAQTPAQTPASPEKDPVVLVRLTPEILAQFADPDLLLRQGPLEMSKYDEATKKDVVIPPVTDCSTLRAMQEEGYYTYTSQGMAQETVVSDVCRMGERYAAATFEETTAPKHTLHADVLDLWSAWFQLAVSANVADSVAEAVERGVSLGAFHEPSLESCGPRAVERKDPWTITARNKCDGLYLSIVGEEFTASGKVRPVVFYHLNATGGSLRTGGYTAVGRHPASGVWTPVQFLSR</sequence>
<evidence type="ECO:0000313" key="2">
    <source>
        <dbReference type="EMBL" id="SDF08881.1"/>
    </source>
</evidence>
<organism evidence="2 3">
    <name type="scientific">Thalassobaculum litoreum DSM 18839</name>
    <dbReference type="NCBI Taxonomy" id="1123362"/>
    <lineage>
        <taxon>Bacteria</taxon>
        <taxon>Pseudomonadati</taxon>
        <taxon>Pseudomonadota</taxon>
        <taxon>Alphaproteobacteria</taxon>
        <taxon>Rhodospirillales</taxon>
        <taxon>Thalassobaculaceae</taxon>
        <taxon>Thalassobaculum</taxon>
    </lineage>
</organism>
<keyword evidence="3" id="KW-1185">Reference proteome</keyword>
<reference evidence="2 3" key="1">
    <citation type="submission" date="2016-10" db="EMBL/GenBank/DDBJ databases">
        <authorList>
            <person name="Varghese N."/>
            <person name="Submissions S."/>
        </authorList>
    </citation>
    <scope>NUCLEOTIDE SEQUENCE [LARGE SCALE GENOMIC DNA]</scope>
    <source>
        <strain evidence="2 3">DSM 18839</strain>
    </source>
</reference>
<protein>
    <submittedName>
        <fullName evidence="2">Uncharacterized protein</fullName>
    </submittedName>
</protein>
<feature type="signal peptide" evidence="1">
    <location>
        <begin position="1"/>
        <end position="26"/>
    </location>
</feature>
<accession>A0A8G2ETZ2</accession>
<proteinExistence type="predicted"/>
<evidence type="ECO:0000256" key="1">
    <source>
        <dbReference type="SAM" id="SignalP"/>
    </source>
</evidence>
<dbReference type="AlphaFoldDB" id="A0A8G2ETZ2"/>
<dbReference type="RefSeq" id="WP_093147522.1">
    <property type="nucleotide sequence ID" value="NZ_FNBW01000001.1"/>
</dbReference>
<comment type="caution">
    <text evidence="2">The sequence shown here is derived from an EMBL/GenBank/DDBJ whole genome shotgun (WGS) entry which is preliminary data.</text>
</comment>